<dbReference type="AlphaFoldDB" id="D4CTJ2"/>
<dbReference type="eggNOG" id="COG1619">
    <property type="taxonomic scope" value="Bacteria"/>
</dbReference>
<evidence type="ECO:0000313" key="3">
    <source>
        <dbReference type="Proteomes" id="UP000003748"/>
    </source>
</evidence>
<dbReference type="EMBL" id="ACJY01000041">
    <property type="protein sequence ID" value="EFE87326.1"/>
    <property type="molecule type" value="Genomic_DNA"/>
</dbReference>
<dbReference type="PANTHER" id="PTHR30237:SF5">
    <property type="entry name" value="CARBOXYPEPTIDASE VC_A0337-RELATED"/>
    <property type="match status" value="1"/>
</dbReference>
<dbReference type="InterPro" id="IPR027461">
    <property type="entry name" value="Carboxypeptidase_A_C_sf"/>
</dbReference>
<feature type="domain" description="LD-carboxypeptidase C-terminal" evidence="1">
    <location>
        <begin position="9"/>
        <end position="78"/>
    </location>
</feature>
<name>D4CTJ2_9FUSO</name>
<dbReference type="InterPro" id="IPR040921">
    <property type="entry name" value="Peptidase_S66C"/>
</dbReference>
<gene>
    <name evidence="2" type="ORF">FUSPEROL_00713</name>
</gene>
<dbReference type="HOGENOM" id="CLU_2273300_0_0_0"/>
<comment type="caution">
    <text evidence="2">The sequence shown here is derived from an EMBL/GenBank/DDBJ whole genome shotgun (WGS) entry which is preliminary data.</text>
</comment>
<dbReference type="SUPFAM" id="SSF141986">
    <property type="entry name" value="LD-carboxypeptidase A C-terminal domain-like"/>
    <property type="match status" value="1"/>
</dbReference>
<dbReference type="Pfam" id="PF17676">
    <property type="entry name" value="Peptidase_S66C"/>
    <property type="match status" value="1"/>
</dbReference>
<evidence type="ECO:0000259" key="1">
    <source>
        <dbReference type="Pfam" id="PF17676"/>
    </source>
</evidence>
<dbReference type="Gene3D" id="3.50.30.60">
    <property type="entry name" value="LD-carboxypeptidase A C-terminal domain-like"/>
    <property type="match status" value="1"/>
</dbReference>
<dbReference type="Proteomes" id="UP000003748">
    <property type="component" value="Unassembled WGS sequence"/>
</dbReference>
<protein>
    <recommendedName>
        <fullName evidence="1">LD-carboxypeptidase C-terminal domain-containing protein</fullName>
    </recommendedName>
</protein>
<dbReference type="InterPro" id="IPR003507">
    <property type="entry name" value="S66_fam"/>
</dbReference>
<organism evidence="2 3">
    <name type="scientific">Fusobacterium periodonticum ATCC 33693</name>
    <dbReference type="NCBI Taxonomy" id="546275"/>
    <lineage>
        <taxon>Bacteria</taxon>
        <taxon>Fusobacteriati</taxon>
        <taxon>Fusobacteriota</taxon>
        <taxon>Fusobacteriia</taxon>
        <taxon>Fusobacteriales</taxon>
        <taxon>Fusobacteriaceae</taxon>
        <taxon>Fusobacterium</taxon>
    </lineage>
</organism>
<sequence>MNATIDLEERNLNTLKISGVFEGIKGLIFGKPEVYNNKNSNLEYVDIIKEVLGKRDYPIIYNFDCGHTIPSLIISQGSLLSLKANHKTGIKVEILKNSYINS</sequence>
<accession>D4CTJ2</accession>
<evidence type="ECO:0000313" key="2">
    <source>
        <dbReference type="EMBL" id="EFE87326.1"/>
    </source>
</evidence>
<reference evidence="2 3" key="1">
    <citation type="submission" date="2010-02" db="EMBL/GenBank/DDBJ databases">
        <authorList>
            <person name="Weinstock G."/>
            <person name="Sodergren E."/>
            <person name="Clifton S."/>
            <person name="Fulton L."/>
            <person name="Fulton B."/>
            <person name="Courtney L."/>
            <person name="Fronick C."/>
            <person name="Harrison M."/>
            <person name="Strong C."/>
            <person name="Farmer C."/>
            <person name="Delahaunty K."/>
            <person name="Markovic C."/>
            <person name="Hall O."/>
            <person name="Minx P."/>
            <person name="Tomlinson C."/>
            <person name="Mitreva M."/>
            <person name="Nelson J."/>
            <person name="Hou S."/>
            <person name="Wollam A."/>
            <person name="Pepin K.H."/>
            <person name="Johnson M."/>
            <person name="Bhonagiri V."/>
            <person name="Zhang X."/>
            <person name="Suruliraj S."/>
            <person name="Warren W."/>
            <person name="Chinwalla A."/>
            <person name="Mardis E.R."/>
            <person name="Wilson R.K."/>
        </authorList>
    </citation>
    <scope>NUCLEOTIDE SEQUENCE [LARGE SCALE GENOMIC DNA]</scope>
    <source>
        <strain evidence="2 3">ATCC 33693</strain>
    </source>
</reference>
<proteinExistence type="predicted"/>
<dbReference type="PANTHER" id="PTHR30237">
    <property type="entry name" value="MURAMOYLTETRAPEPTIDE CARBOXYPEPTIDASE"/>
    <property type="match status" value="1"/>
</dbReference>